<accession>A0A1S1U991</accession>
<evidence type="ECO:0008006" key="3">
    <source>
        <dbReference type="Google" id="ProtNLM"/>
    </source>
</evidence>
<reference evidence="1 2" key="1">
    <citation type="submission" date="2015-06" db="EMBL/GenBank/DDBJ databases">
        <title>Draft genome sequencing of a biphenyl-degrading bacterium, Janthinobacterium lividum MEG1.</title>
        <authorList>
            <person name="Shimodaira J."/>
            <person name="Hatta T."/>
        </authorList>
    </citation>
    <scope>NUCLEOTIDE SEQUENCE [LARGE SCALE GENOMIC DNA]</scope>
    <source>
        <strain evidence="1 2">MEG1</strain>
    </source>
</reference>
<sequence length="347" mass="36703">MQIVQTSSSSGINAKGAGTARVVDDASATINGSASTRSEAPAARSSTASLRHGLNNWDHQLQGEISNAQQTLDYLERSSSQLQALKSELAAKLAARQGREGQVEARVRQFSNTWRQRASASAGSLDAQLGYTSPQSAQQQFSIRGLTMASLQEGPQEVLAFSVGGANQALRSVNIEPGLSESEIVSRFDRALMPSGIGVKLGENGELVFSTSEAAWANVRDSLSVRGNGIRYPTGQMSRVRTDAEPAAIAPEEWHTGDVEALRATLQQVVQALAQLQAARSSVSLALAQATGRVARAQPVQESVSMDTLAENFTQKASQPGYESLLAISSALVGISRERVVALLGLK</sequence>
<gene>
    <name evidence="1" type="ORF">AKG95_16420</name>
</gene>
<name>A0A1S1U991_9BURK</name>
<proteinExistence type="predicted"/>
<dbReference type="Proteomes" id="UP000179840">
    <property type="component" value="Unassembled WGS sequence"/>
</dbReference>
<comment type="caution">
    <text evidence="1">The sequence shown here is derived from an EMBL/GenBank/DDBJ whole genome shotgun (WGS) entry which is preliminary data.</text>
</comment>
<dbReference type="AlphaFoldDB" id="A0A1S1U991"/>
<evidence type="ECO:0000313" key="1">
    <source>
        <dbReference type="EMBL" id="OHV96354.1"/>
    </source>
</evidence>
<evidence type="ECO:0000313" key="2">
    <source>
        <dbReference type="Proteomes" id="UP000179840"/>
    </source>
</evidence>
<organism evidence="1 2">
    <name type="scientific">Janthinobacterium lividum</name>
    <dbReference type="NCBI Taxonomy" id="29581"/>
    <lineage>
        <taxon>Bacteria</taxon>
        <taxon>Pseudomonadati</taxon>
        <taxon>Pseudomonadota</taxon>
        <taxon>Betaproteobacteria</taxon>
        <taxon>Burkholderiales</taxon>
        <taxon>Oxalobacteraceae</taxon>
        <taxon>Janthinobacterium</taxon>
    </lineage>
</organism>
<dbReference type="RefSeq" id="WP_071077848.1">
    <property type="nucleotide sequence ID" value="NZ_LFKP01000008.1"/>
</dbReference>
<protein>
    <recommendedName>
        <fullName evidence="3">Flagellin</fullName>
    </recommendedName>
</protein>
<dbReference type="EMBL" id="LFKP01000008">
    <property type="protein sequence ID" value="OHV96354.1"/>
    <property type="molecule type" value="Genomic_DNA"/>
</dbReference>